<gene>
    <name evidence="1" type="ORF">TWF730_000565</name>
</gene>
<dbReference type="AlphaFoldDB" id="A0AAV9VM56"/>
<dbReference type="Proteomes" id="UP001373714">
    <property type="component" value="Unassembled WGS sequence"/>
</dbReference>
<sequence>MATNRFKSPIESANALKKNTASYLRQYWQYQWLAASRGLLPGIDPNSSDTPSTSSFDLGELDDDDEMLLARLSTTQKTLERCLSQLGECLQRLEASLLATRTRLWTGSVVGYVLNFLK</sequence>
<proteinExistence type="predicted"/>
<keyword evidence="2" id="KW-1185">Reference proteome</keyword>
<evidence type="ECO:0000313" key="1">
    <source>
        <dbReference type="EMBL" id="KAK6363118.1"/>
    </source>
</evidence>
<reference evidence="1 2" key="1">
    <citation type="submission" date="2019-10" db="EMBL/GenBank/DDBJ databases">
        <authorList>
            <person name="Palmer J.M."/>
        </authorList>
    </citation>
    <scope>NUCLEOTIDE SEQUENCE [LARGE SCALE GENOMIC DNA]</scope>
    <source>
        <strain evidence="1 2">TWF730</strain>
    </source>
</reference>
<accession>A0AAV9VM56</accession>
<comment type="caution">
    <text evidence="1">The sequence shown here is derived from an EMBL/GenBank/DDBJ whole genome shotgun (WGS) entry which is preliminary data.</text>
</comment>
<name>A0AAV9VM56_9PEZI</name>
<organism evidence="1 2">
    <name type="scientific">Orbilia blumenaviensis</name>
    <dbReference type="NCBI Taxonomy" id="1796055"/>
    <lineage>
        <taxon>Eukaryota</taxon>
        <taxon>Fungi</taxon>
        <taxon>Dikarya</taxon>
        <taxon>Ascomycota</taxon>
        <taxon>Pezizomycotina</taxon>
        <taxon>Orbiliomycetes</taxon>
        <taxon>Orbiliales</taxon>
        <taxon>Orbiliaceae</taxon>
        <taxon>Orbilia</taxon>
    </lineage>
</organism>
<protein>
    <submittedName>
        <fullName evidence="1">Uncharacterized protein</fullName>
    </submittedName>
</protein>
<dbReference type="EMBL" id="JAVHNS010000001">
    <property type="protein sequence ID" value="KAK6363118.1"/>
    <property type="molecule type" value="Genomic_DNA"/>
</dbReference>
<evidence type="ECO:0000313" key="2">
    <source>
        <dbReference type="Proteomes" id="UP001373714"/>
    </source>
</evidence>